<evidence type="ECO:0000313" key="2">
    <source>
        <dbReference type="Proteomes" id="UP000326305"/>
    </source>
</evidence>
<dbReference type="Pfam" id="PF23789">
    <property type="entry name" value="Pre_tape_measure"/>
    <property type="match status" value="1"/>
</dbReference>
<organism evidence="1 2">
    <name type="scientific">Aeromonas phage vB_AhyS-A18P4</name>
    <dbReference type="NCBI Taxonomy" id="2608321"/>
    <lineage>
        <taxon>Viruses</taxon>
        <taxon>Duplodnaviria</taxon>
        <taxon>Heunggongvirae</taxon>
        <taxon>Uroviricota</taxon>
        <taxon>Caudoviricetes</taxon>
        <taxon>Casjensviridae</taxon>
        <taxon>Sharonstreetvirus</taxon>
        <taxon>Sharonstreetvirus A18P4</taxon>
    </lineage>
</organism>
<dbReference type="Proteomes" id="UP000326305">
    <property type="component" value="Segment"/>
</dbReference>
<protein>
    <submittedName>
        <fullName evidence="1">Tail assembly chaperone</fullName>
    </submittedName>
</protein>
<keyword evidence="2" id="KW-1185">Reference proteome</keyword>
<accession>A0A5J6T281</accession>
<dbReference type="RefSeq" id="YP_009998221.1">
    <property type="nucleotide sequence ID" value="NC_052984.1"/>
</dbReference>
<evidence type="ECO:0000313" key="1">
    <source>
        <dbReference type="EMBL" id="QFG04456.1"/>
    </source>
</evidence>
<dbReference type="InterPro" id="IPR057378">
    <property type="entry name" value="Pre_tape_measure"/>
</dbReference>
<name>A0A5J6T281_9CAUD</name>
<sequence>MAKLPEYIPFTESITVRGKGGETVIELRGLNLIDITEVFKTHLPDLSQLAMLLDANGGVNMSEQGMLNASSALVTQAPGLVSNLIARAADDPSWVNSAAKLPVMKQIEAVTTIARLTFEEVGGVKKTVAALKDMIKAEGGPENLDAGKA</sequence>
<proteinExistence type="predicted"/>
<dbReference type="KEGG" id="vg:62680803"/>
<dbReference type="GeneID" id="62680803"/>
<reference evidence="1 2" key="1">
    <citation type="submission" date="2019-08" db="EMBL/GenBank/DDBJ databases">
        <authorList>
            <person name="Zhang R."/>
        </authorList>
    </citation>
    <scope>NUCLEOTIDE SEQUENCE [LARGE SCALE GENOMIC DNA]</scope>
</reference>
<dbReference type="EMBL" id="MN317029">
    <property type="protein sequence ID" value="QFG04456.1"/>
    <property type="molecule type" value="Genomic_DNA"/>
</dbReference>